<evidence type="ECO:0000256" key="4">
    <source>
        <dbReference type="ARBA" id="ARBA00022692"/>
    </source>
</evidence>
<feature type="region of interest" description="Disordered" evidence="8">
    <location>
        <begin position="350"/>
        <end position="372"/>
    </location>
</feature>
<dbReference type="SUPFAM" id="SSF103473">
    <property type="entry name" value="MFS general substrate transporter"/>
    <property type="match status" value="1"/>
</dbReference>
<dbReference type="InterPro" id="IPR052599">
    <property type="entry name" value="SLC43A_AATransporter"/>
</dbReference>
<dbReference type="PANTHER" id="PTHR20772:SF2">
    <property type="entry name" value="PROTEIN FMP42"/>
    <property type="match status" value="1"/>
</dbReference>
<comment type="subcellular location">
    <subcellularLocation>
        <location evidence="1">Membrane</location>
        <topology evidence="1">Multi-pass membrane protein</topology>
    </subcellularLocation>
</comment>
<sequence>MTLLRRFFWWLRGLLPRSDLPGARQPTPLDLNRYVILFFYVVCGCTTGAVFFGWPAMASLIFRNEGFSTLCYRRRDTGQFEPDLRKEGHLYICDSQDAAVQKLYTVAGALCCVMSACGGALLDWIGPKWTACLGQTLSLSGWLLLAFSGSGRASYYGGIALIGLGADAGFLPTMCATRLFPGSAGLIITVLGAASSASSAVPLVLDTVARAHDSSLRTVSLWYCGCGPGLSIIIALLLLPRRNYVVGGDGDTHAPDKRQGSCERVNTASNTLVSGKRPGEEEDEEGLFVISVPYGQDGVTKEGYPKSSKEKEKTWVSEEVHNSAADGSFSTTGDEMCQETGVSDVFKTEYMNSRSPRSSDAAETRQSQGDELTCVGKLQAEDGMERPSPSGSEPSTSFSTQLFSERYLLVVVYYVGVAWAGAFYQQAPRRMFNDRVVDCMEILQPLGFIPCIILGKLADIFGILRIVAFVNTCGLLMYLSSIVKSDAAGYVSVLLYCFYMSLFTSQVFVYIEETFSPAYFGKLIGLTAMCGGVLSLVCNPLYEYVVVRASKGNPLPMQIALSVLLVLQYIWIGRLMYLKRKCPWPYRSAPVAVHPPFVSPPSRGLSSQVGQSEGRGAEI</sequence>
<dbReference type="GeneID" id="94427477"/>
<keyword evidence="7 9" id="KW-0472">Membrane</keyword>
<gene>
    <name evidence="10" type="ORF">CSUI_004071</name>
</gene>
<reference evidence="10 11" key="1">
    <citation type="journal article" date="2017" name="Int. J. Parasitol.">
        <title>The genome of the protozoan parasite Cystoisospora suis and a reverse vaccinology approach to identify vaccine candidates.</title>
        <authorList>
            <person name="Palmieri N."/>
            <person name="Shrestha A."/>
            <person name="Ruttkowski B."/>
            <person name="Beck T."/>
            <person name="Vogl C."/>
            <person name="Tomley F."/>
            <person name="Blake D.P."/>
            <person name="Joachim A."/>
        </authorList>
    </citation>
    <scope>NUCLEOTIDE SEQUENCE [LARGE SCALE GENOMIC DNA]</scope>
    <source>
        <strain evidence="10 11">Wien I</strain>
    </source>
</reference>
<feature type="transmembrane region" description="Helical" evidence="9">
    <location>
        <begin position="489"/>
        <end position="511"/>
    </location>
</feature>
<comment type="similarity">
    <text evidence="2">Belongs to the SLC43A transporter (TC 2.A.1.44) family.</text>
</comment>
<feature type="transmembrane region" description="Helical" evidence="9">
    <location>
        <begin position="184"/>
        <end position="205"/>
    </location>
</feature>
<dbReference type="PANTHER" id="PTHR20772">
    <property type="entry name" value="PROTEIN FMP42"/>
    <property type="match status" value="1"/>
</dbReference>
<evidence type="ECO:0000256" key="2">
    <source>
        <dbReference type="ARBA" id="ARBA00006595"/>
    </source>
</evidence>
<dbReference type="RefSeq" id="XP_067923768.1">
    <property type="nucleotide sequence ID" value="XM_068064266.1"/>
</dbReference>
<feature type="transmembrane region" description="Helical" evidence="9">
    <location>
        <begin position="220"/>
        <end position="239"/>
    </location>
</feature>
<organism evidence="10 11">
    <name type="scientific">Cystoisospora suis</name>
    <dbReference type="NCBI Taxonomy" id="483139"/>
    <lineage>
        <taxon>Eukaryota</taxon>
        <taxon>Sar</taxon>
        <taxon>Alveolata</taxon>
        <taxon>Apicomplexa</taxon>
        <taxon>Conoidasida</taxon>
        <taxon>Coccidia</taxon>
        <taxon>Eucoccidiorida</taxon>
        <taxon>Eimeriorina</taxon>
        <taxon>Sarcocystidae</taxon>
        <taxon>Cystoisospora</taxon>
    </lineage>
</organism>
<feature type="transmembrane region" description="Helical" evidence="9">
    <location>
        <begin position="34"/>
        <end position="54"/>
    </location>
</feature>
<evidence type="ECO:0000256" key="5">
    <source>
        <dbReference type="ARBA" id="ARBA00022970"/>
    </source>
</evidence>
<feature type="transmembrane region" description="Helical" evidence="9">
    <location>
        <begin position="523"/>
        <end position="542"/>
    </location>
</feature>
<keyword evidence="11" id="KW-1185">Reference proteome</keyword>
<evidence type="ECO:0000256" key="1">
    <source>
        <dbReference type="ARBA" id="ARBA00004141"/>
    </source>
</evidence>
<dbReference type="VEuPathDB" id="ToxoDB:CSUI_004071"/>
<evidence type="ECO:0000256" key="3">
    <source>
        <dbReference type="ARBA" id="ARBA00022448"/>
    </source>
</evidence>
<keyword evidence="6 9" id="KW-1133">Transmembrane helix</keyword>
<feature type="transmembrane region" description="Helical" evidence="9">
    <location>
        <begin position="463"/>
        <end position="483"/>
    </location>
</feature>
<evidence type="ECO:0000313" key="11">
    <source>
        <dbReference type="Proteomes" id="UP000221165"/>
    </source>
</evidence>
<evidence type="ECO:0000256" key="9">
    <source>
        <dbReference type="SAM" id="Phobius"/>
    </source>
</evidence>
<evidence type="ECO:0000256" key="8">
    <source>
        <dbReference type="SAM" id="MobiDB-lite"/>
    </source>
</evidence>
<accession>A0A2C6KDD7</accession>
<name>A0A2C6KDD7_9APIC</name>
<dbReference type="Gene3D" id="1.20.1250.20">
    <property type="entry name" value="MFS general substrate transporter like domains"/>
    <property type="match status" value="2"/>
</dbReference>
<feature type="transmembrane region" description="Helical" evidence="9">
    <location>
        <begin position="103"/>
        <end position="122"/>
    </location>
</feature>
<dbReference type="EMBL" id="MIGC01001829">
    <property type="protein sequence ID" value="PHJ22091.1"/>
    <property type="molecule type" value="Genomic_DNA"/>
</dbReference>
<comment type="caution">
    <text evidence="10">The sequence shown here is derived from an EMBL/GenBank/DDBJ whole genome shotgun (WGS) entry which is preliminary data.</text>
</comment>
<protein>
    <submittedName>
        <fullName evidence="10">Amino acid transporter</fullName>
    </submittedName>
</protein>
<proteinExistence type="inferred from homology"/>
<keyword evidence="3" id="KW-0813">Transport</keyword>
<dbReference type="OrthoDB" id="330047at2759"/>
<dbReference type="Proteomes" id="UP000221165">
    <property type="component" value="Unassembled WGS sequence"/>
</dbReference>
<evidence type="ECO:0000256" key="7">
    <source>
        <dbReference type="ARBA" id="ARBA00023136"/>
    </source>
</evidence>
<feature type="region of interest" description="Disordered" evidence="8">
    <location>
        <begin position="599"/>
        <end position="619"/>
    </location>
</feature>
<dbReference type="GO" id="GO:0016020">
    <property type="term" value="C:membrane"/>
    <property type="evidence" value="ECO:0007669"/>
    <property type="project" value="UniProtKB-SubCell"/>
</dbReference>
<evidence type="ECO:0000313" key="10">
    <source>
        <dbReference type="EMBL" id="PHJ22091.1"/>
    </source>
</evidence>
<dbReference type="GO" id="GO:0006865">
    <property type="term" value="P:amino acid transport"/>
    <property type="evidence" value="ECO:0007669"/>
    <property type="project" value="UniProtKB-KW"/>
</dbReference>
<keyword evidence="5" id="KW-0029">Amino-acid transport</keyword>
<dbReference type="AlphaFoldDB" id="A0A2C6KDD7"/>
<feature type="transmembrane region" description="Helical" evidence="9">
    <location>
        <begin position="554"/>
        <end position="572"/>
    </location>
</feature>
<evidence type="ECO:0000256" key="6">
    <source>
        <dbReference type="ARBA" id="ARBA00022989"/>
    </source>
</evidence>
<feature type="transmembrane region" description="Helical" evidence="9">
    <location>
        <begin position="407"/>
        <end position="427"/>
    </location>
</feature>
<keyword evidence="4 9" id="KW-0812">Transmembrane</keyword>
<dbReference type="InterPro" id="IPR036259">
    <property type="entry name" value="MFS_trans_sf"/>
</dbReference>